<gene>
    <name evidence="2" type="ORF">M947_06470</name>
</gene>
<dbReference type="AlphaFoldDB" id="T0KRJ2"/>
<dbReference type="STRING" id="1172190.M947_06470"/>
<dbReference type="PATRIC" id="fig|1172190.3.peg.1254"/>
<reference evidence="2 3" key="1">
    <citation type="submission" date="2013-07" db="EMBL/GenBank/DDBJ databases">
        <title>Sulfurimonas hongkongensis AST-10 Genome Sequencing.</title>
        <authorList>
            <person name="Cai L."/>
            <person name="Zhang T."/>
        </authorList>
    </citation>
    <scope>NUCLEOTIDE SEQUENCE [LARGE SCALE GENOMIC DNA]</scope>
    <source>
        <strain evidence="2 3">AST-10</strain>
    </source>
</reference>
<dbReference type="eggNOG" id="ENOG5031Q2B">
    <property type="taxonomic scope" value="Bacteria"/>
</dbReference>
<name>T0KRJ2_9BACT</name>
<evidence type="ECO:0000313" key="3">
    <source>
        <dbReference type="Proteomes" id="UP000015520"/>
    </source>
</evidence>
<evidence type="ECO:0000313" key="2">
    <source>
        <dbReference type="EMBL" id="EQB39634.1"/>
    </source>
</evidence>
<feature type="domain" description="Replication-associated protein ORF2/G2P" evidence="1">
    <location>
        <begin position="143"/>
        <end position="242"/>
    </location>
</feature>
<dbReference type="Pfam" id="PF23343">
    <property type="entry name" value="REP_ORF2-G2P"/>
    <property type="match status" value="1"/>
</dbReference>
<dbReference type="Proteomes" id="UP000015520">
    <property type="component" value="Unassembled WGS sequence"/>
</dbReference>
<sequence length="453" mass="54035">MKNYGLSTYQTQKALDKLNFNKEFMQSNGIQLDNKLVPFADFVSNSYMNSDRYIAELQHRAWSIFDYAKERDLENIFFTLTLPSHWHEMKQKSKYDKTMIFNKNFGGRKYIKVITKKTKLKYSFINATVVQNIPYLEPTLDFTNTIDKFKPRNASKELSKMLKQLFNERSYRNISKDDRCYFRVTEPHKDGTPHIHISLFVPADKVESIVNSLTRLYPAPLGKIETNVKSSVSYLMKYILKTLDDLRDDNEKITNLTLWYLYHGISRFYTSRTFVSLEVYRKLNGMYTLTDLTKNYWNDNISIYRDTTTKKVVLIENEFGTIYTPKPVNWYDKLIDTDYTYLEADFEPIYKDKEVFKKPLEVVIDDDEYIIHHFALDNLKKEPLKNLNDIMIKKTKSPYHMQDYELYTYFENLDFEIVEPMHYAITRNLLINRGLLLDTPLLDLRELQDFKEF</sequence>
<evidence type="ECO:0000259" key="1">
    <source>
        <dbReference type="Pfam" id="PF23343"/>
    </source>
</evidence>
<organism evidence="2 3">
    <name type="scientific">Sulfurimonas hongkongensis</name>
    <dbReference type="NCBI Taxonomy" id="1172190"/>
    <lineage>
        <taxon>Bacteria</taxon>
        <taxon>Pseudomonadati</taxon>
        <taxon>Campylobacterota</taxon>
        <taxon>Epsilonproteobacteria</taxon>
        <taxon>Campylobacterales</taxon>
        <taxon>Sulfurimonadaceae</taxon>
        <taxon>Sulfurimonas</taxon>
    </lineage>
</organism>
<keyword evidence="3" id="KW-1185">Reference proteome</keyword>
<dbReference type="RefSeq" id="WP_021287557.1">
    <property type="nucleotide sequence ID" value="NZ_AUPZ01000007.1"/>
</dbReference>
<dbReference type="EMBL" id="AUPZ01000007">
    <property type="protein sequence ID" value="EQB39634.1"/>
    <property type="molecule type" value="Genomic_DNA"/>
</dbReference>
<dbReference type="OrthoDB" id="5334619at2"/>
<protein>
    <recommendedName>
        <fullName evidence="1">Replication-associated protein ORF2/G2P domain-containing protein</fullName>
    </recommendedName>
</protein>
<dbReference type="InterPro" id="IPR056906">
    <property type="entry name" value="ORF2/G2P_dom"/>
</dbReference>
<accession>T0KRJ2</accession>
<comment type="caution">
    <text evidence="2">The sequence shown here is derived from an EMBL/GenBank/DDBJ whole genome shotgun (WGS) entry which is preliminary data.</text>
</comment>
<proteinExistence type="predicted"/>